<feature type="compositionally biased region" description="Basic and acidic residues" evidence="1">
    <location>
        <begin position="80"/>
        <end position="115"/>
    </location>
</feature>
<organism evidence="2">
    <name type="scientific">Siphoviridae sp. ctPL34</name>
    <dbReference type="NCBI Taxonomy" id="2826322"/>
    <lineage>
        <taxon>Viruses</taxon>
        <taxon>Duplodnaviria</taxon>
        <taxon>Heunggongvirae</taxon>
        <taxon>Uroviricota</taxon>
        <taxon>Caudoviricetes</taxon>
    </lineage>
</organism>
<evidence type="ECO:0000256" key="1">
    <source>
        <dbReference type="SAM" id="MobiDB-lite"/>
    </source>
</evidence>
<dbReference type="Pfam" id="PF23847">
    <property type="entry name" value="DUF7211"/>
    <property type="match status" value="1"/>
</dbReference>
<protein>
    <submittedName>
        <fullName evidence="2">Uncharacterized protein</fullName>
    </submittedName>
</protein>
<proteinExistence type="predicted"/>
<dbReference type="EMBL" id="BK014761">
    <property type="protein sequence ID" value="DAD74528.1"/>
    <property type="molecule type" value="Genomic_DNA"/>
</dbReference>
<name>A0A8S5LXA2_9CAUD</name>
<dbReference type="InterPro" id="IPR055635">
    <property type="entry name" value="DUF7211"/>
</dbReference>
<accession>A0A8S5LXA2</accession>
<feature type="region of interest" description="Disordered" evidence="1">
    <location>
        <begin position="75"/>
        <end position="115"/>
    </location>
</feature>
<sequence length="115" mass="13038">MVNKYRDELFHYGVPGMKWGQRKTYQKVGQQTIGSKSTAQIIADKRAALRSETQGRFAKASVSYFAKMAGVQRGAANAKKQHDAKVERERKKKERERIRAEKAAAREARKAARGK</sequence>
<evidence type="ECO:0000313" key="2">
    <source>
        <dbReference type="EMBL" id="DAD74528.1"/>
    </source>
</evidence>
<reference evidence="2" key="1">
    <citation type="journal article" date="2021" name="Proc. Natl. Acad. Sci. U.S.A.">
        <title>A Catalog of Tens of Thousands of Viruses from Human Metagenomes Reveals Hidden Associations with Chronic Diseases.</title>
        <authorList>
            <person name="Tisza M.J."/>
            <person name="Buck C.B."/>
        </authorList>
    </citation>
    <scope>NUCLEOTIDE SEQUENCE</scope>
    <source>
        <strain evidence="2">CtPL34</strain>
    </source>
</reference>